<sequence>MGRLLGPTRDDVDLPERHLAELFPDTLWNEPDQPHGYAGMPA</sequence>
<keyword evidence="2" id="KW-1185">Reference proteome</keyword>
<dbReference type="Proteomes" id="UP001144280">
    <property type="component" value="Unassembled WGS sequence"/>
</dbReference>
<reference evidence="1" key="1">
    <citation type="submission" date="2022-12" db="EMBL/GenBank/DDBJ databases">
        <title>New Phytohabitans aurantiacus sp. RD004123 nov., an actinomycete isolated from soil.</title>
        <authorList>
            <person name="Triningsih D.W."/>
            <person name="Harunari E."/>
            <person name="Igarashi Y."/>
        </authorList>
    </citation>
    <scope>NUCLEOTIDE SEQUENCE</scope>
    <source>
        <strain evidence="1">RD004123</strain>
    </source>
</reference>
<organism evidence="1 2">
    <name type="scientific">Phytohabitans aurantiacus</name>
    <dbReference type="NCBI Taxonomy" id="3016789"/>
    <lineage>
        <taxon>Bacteria</taxon>
        <taxon>Bacillati</taxon>
        <taxon>Actinomycetota</taxon>
        <taxon>Actinomycetes</taxon>
        <taxon>Micromonosporales</taxon>
        <taxon>Micromonosporaceae</taxon>
    </lineage>
</organism>
<accession>A0ABQ5R031</accession>
<gene>
    <name evidence="1" type="ORF">Pa4123_51780</name>
</gene>
<dbReference type="EMBL" id="BSDI01000029">
    <property type="protein sequence ID" value="GLH99902.1"/>
    <property type="molecule type" value="Genomic_DNA"/>
</dbReference>
<protein>
    <submittedName>
        <fullName evidence="1">Uncharacterized protein</fullName>
    </submittedName>
</protein>
<dbReference type="RefSeq" id="WP_281899867.1">
    <property type="nucleotide sequence ID" value="NZ_BSDI01000029.1"/>
</dbReference>
<comment type="caution">
    <text evidence="1">The sequence shown here is derived from an EMBL/GenBank/DDBJ whole genome shotgun (WGS) entry which is preliminary data.</text>
</comment>
<proteinExistence type="predicted"/>
<evidence type="ECO:0000313" key="1">
    <source>
        <dbReference type="EMBL" id="GLH99902.1"/>
    </source>
</evidence>
<name>A0ABQ5R031_9ACTN</name>
<evidence type="ECO:0000313" key="2">
    <source>
        <dbReference type="Proteomes" id="UP001144280"/>
    </source>
</evidence>